<dbReference type="NCBIfam" id="NF001567">
    <property type="entry name" value="PRK00389.1"/>
    <property type="match status" value="1"/>
</dbReference>
<comment type="caution">
    <text evidence="9">The sequence shown here is derived from an EMBL/GenBank/DDBJ whole genome shotgun (WGS) entry which is preliminary data.</text>
</comment>
<evidence type="ECO:0000256" key="1">
    <source>
        <dbReference type="ARBA" id="ARBA00008609"/>
    </source>
</evidence>
<feature type="domain" description="Aminomethyltransferase C-terminal" evidence="8">
    <location>
        <begin position="285"/>
        <end position="362"/>
    </location>
</feature>
<organism evidence="9">
    <name type="scientific">marine sediment metagenome</name>
    <dbReference type="NCBI Taxonomy" id="412755"/>
    <lineage>
        <taxon>unclassified sequences</taxon>
        <taxon>metagenomes</taxon>
        <taxon>ecological metagenomes</taxon>
    </lineage>
</organism>
<dbReference type="SUPFAM" id="SSF103025">
    <property type="entry name" value="Folate-binding domain"/>
    <property type="match status" value="1"/>
</dbReference>
<sequence length="365" mass="41504">MNSEKLLSKKTPLYDKHIELGARIINFSGWLMPVQYKSIIKEHKSVRTEAGVFDISHMGEFLLNGKNVIPFLQYIMVNDLNLLEISKAQYSCMCYENGTVVDDLFIYQEDTNSFRIIVNASNIEKDFQWLNDHNMDYGINIQDLTSERSRLAFQGPKSEVLLQPLIDVDLSKIKRFYFKNCKLNDVPVFIANTGYTGERGFELSFDKIYSEKIWEDLVKTGARPAGLGARDSLRLEASYSLYGHELSDTITPIEAALSWLIKPKEGIDYIGKRSLMKQKSEGTKRILVGLNLLDKGIIRENYKIFKDGVEIGYVTSGGYSPTLKISIGLGLINSQFQEVGTVVEIEIRGKFLQAKIVSTPFYRNL</sequence>
<dbReference type="Gene3D" id="4.10.1250.10">
    <property type="entry name" value="Aminomethyltransferase fragment"/>
    <property type="match status" value="1"/>
</dbReference>
<dbReference type="PIRSF" id="PIRSF006487">
    <property type="entry name" value="GcvT"/>
    <property type="match status" value="1"/>
</dbReference>
<proteinExistence type="inferred from homology"/>
<dbReference type="GO" id="GO:0005829">
    <property type="term" value="C:cytosol"/>
    <property type="evidence" value="ECO:0007669"/>
    <property type="project" value="TreeGrafter"/>
</dbReference>
<dbReference type="PANTHER" id="PTHR43757:SF2">
    <property type="entry name" value="AMINOMETHYLTRANSFERASE, MITOCHONDRIAL"/>
    <property type="match status" value="1"/>
</dbReference>
<dbReference type="InterPro" id="IPR029043">
    <property type="entry name" value="GcvT/YgfZ_C"/>
</dbReference>
<evidence type="ECO:0000259" key="8">
    <source>
        <dbReference type="Pfam" id="PF08669"/>
    </source>
</evidence>
<dbReference type="InterPro" id="IPR013977">
    <property type="entry name" value="GcvT_C"/>
</dbReference>
<dbReference type="SUPFAM" id="SSF101790">
    <property type="entry name" value="Aminomethyltransferase beta-barrel domain"/>
    <property type="match status" value="1"/>
</dbReference>
<dbReference type="InterPro" id="IPR028896">
    <property type="entry name" value="GcvT/YgfZ/DmdA"/>
</dbReference>
<evidence type="ECO:0000256" key="5">
    <source>
        <dbReference type="ARBA" id="ARBA00031395"/>
    </source>
</evidence>
<evidence type="ECO:0000259" key="7">
    <source>
        <dbReference type="Pfam" id="PF01571"/>
    </source>
</evidence>
<dbReference type="GO" id="GO:0005960">
    <property type="term" value="C:glycine cleavage complex"/>
    <property type="evidence" value="ECO:0007669"/>
    <property type="project" value="InterPro"/>
</dbReference>
<evidence type="ECO:0000256" key="3">
    <source>
        <dbReference type="ARBA" id="ARBA00022576"/>
    </source>
</evidence>
<dbReference type="GO" id="GO:0008483">
    <property type="term" value="F:transaminase activity"/>
    <property type="evidence" value="ECO:0007669"/>
    <property type="project" value="UniProtKB-KW"/>
</dbReference>
<dbReference type="EC" id="2.1.2.10" evidence="2"/>
<dbReference type="AlphaFoldDB" id="A0A0F9EYB6"/>
<dbReference type="FunFam" id="2.40.30.110:FF:000003">
    <property type="entry name" value="Aminomethyltransferase"/>
    <property type="match status" value="1"/>
</dbReference>
<protein>
    <recommendedName>
        <fullName evidence="2">aminomethyltransferase</fullName>
        <ecNumber evidence="2">2.1.2.10</ecNumber>
    </recommendedName>
    <alternativeName>
        <fullName evidence="5">Glycine cleavage system T protein</fullName>
    </alternativeName>
</protein>
<keyword evidence="3" id="KW-0032">Aminotransferase</keyword>
<dbReference type="InterPro" id="IPR006223">
    <property type="entry name" value="GcvT"/>
</dbReference>
<accession>A0A0F9EYB6</accession>
<dbReference type="NCBIfam" id="TIGR00528">
    <property type="entry name" value="gcvT"/>
    <property type="match status" value="1"/>
</dbReference>
<evidence type="ECO:0000313" key="9">
    <source>
        <dbReference type="EMBL" id="KKL49990.1"/>
    </source>
</evidence>
<reference evidence="9" key="1">
    <citation type="journal article" date="2015" name="Nature">
        <title>Complex archaea that bridge the gap between prokaryotes and eukaryotes.</title>
        <authorList>
            <person name="Spang A."/>
            <person name="Saw J.H."/>
            <person name="Jorgensen S.L."/>
            <person name="Zaremba-Niedzwiedzka K."/>
            <person name="Martijn J."/>
            <person name="Lind A.E."/>
            <person name="van Eijk R."/>
            <person name="Schleper C."/>
            <person name="Guy L."/>
            <person name="Ettema T.J."/>
        </authorList>
    </citation>
    <scope>NUCLEOTIDE SEQUENCE</scope>
</reference>
<dbReference type="InterPro" id="IPR027266">
    <property type="entry name" value="TrmE/GcvT-like"/>
</dbReference>
<dbReference type="Gene3D" id="2.40.30.110">
    <property type="entry name" value="Aminomethyltransferase beta-barrel domains"/>
    <property type="match status" value="1"/>
</dbReference>
<dbReference type="PANTHER" id="PTHR43757">
    <property type="entry name" value="AMINOMETHYLTRANSFERASE"/>
    <property type="match status" value="1"/>
</dbReference>
<name>A0A0F9EYB6_9ZZZZ</name>
<dbReference type="Pfam" id="PF01571">
    <property type="entry name" value="GCV_T"/>
    <property type="match status" value="1"/>
</dbReference>
<dbReference type="InterPro" id="IPR022903">
    <property type="entry name" value="GcvT_bac"/>
</dbReference>
<dbReference type="InterPro" id="IPR006222">
    <property type="entry name" value="GCVT_N"/>
</dbReference>
<dbReference type="EMBL" id="LAZR01032761">
    <property type="protein sequence ID" value="KKL49990.1"/>
    <property type="molecule type" value="Genomic_DNA"/>
</dbReference>
<dbReference type="GO" id="GO:0006546">
    <property type="term" value="P:glycine catabolic process"/>
    <property type="evidence" value="ECO:0007669"/>
    <property type="project" value="InterPro"/>
</dbReference>
<keyword evidence="4" id="KW-0808">Transferase</keyword>
<dbReference type="GO" id="GO:0004047">
    <property type="term" value="F:aminomethyltransferase activity"/>
    <property type="evidence" value="ECO:0007669"/>
    <property type="project" value="UniProtKB-EC"/>
</dbReference>
<comment type="catalytic activity">
    <reaction evidence="6">
        <text>N(6)-[(R)-S(8)-aminomethyldihydrolipoyl]-L-lysyl-[protein] + (6S)-5,6,7,8-tetrahydrofolate = N(6)-[(R)-dihydrolipoyl]-L-lysyl-[protein] + (6R)-5,10-methylene-5,6,7,8-tetrahydrofolate + NH4(+)</text>
        <dbReference type="Rhea" id="RHEA:16945"/>
        <dbReference type="Rhea" id="RHEA-COMP:10475"/>
        <dbReference type="Rhea" id="RHEA-COMP:10492"/>
        <dbReference type="ChEBI" id="CHEBI:15636"/>
        <dbReference type="ChEBI" id="CHEBI:28938"/>
        <dbReference type="ChEBI" id="CHEBI:57453"/>
        <dbReference type="ChEBI" id="CHEBI:83100"/>
        <dbReference type="ChEBI" id="CHEBI:83143"/>
        <dbReference type="EC" id="2.1.2.10"/>
    </reaction>
</comment>
<evidence type="ECO:0000256" key="4">
    <source>
        <dbReference type="ARBA" id="ARBA00022679"/>
    </source>
</evidence>
<dbReference type="HAMAP" id="MF_00259">
    <property type="entry name" value="GcvT"/>
    <property type="match status" value="1"/>
</dbReference>
<dbReference type="Gene3D" id="3.30.70.1400">
    <property type="entry name" value="Aminomethyltransferase beta-barrel domains"/>
    <property type="match status" value="1"/>
</dbReference>
<evidence type="ECO:0000256" key="2">
    <source>
        <dbReference type="ARBA" id="ARBA00012616"/>
    </source>
</evidence>
<dbReference type="Gene3D" id="3.30.1360.120">
    <property type="entry name" value="Probable tRNA modification gtpase trme, domain 1"/>
    <property type="match status" value="1"/>
</dbReference>
<comment type="similarity">
    <text evidence="1">Belongs to the GcvT family.</text>
</comment>
<dbReference type="FunFam" id="3.30.70.1400:FF:000001">
    <property type="entry name" value="Aminomethyltransferase"/>
    <property type="match status" value="1"/>
</dbReference>
<gene>
    <name evidence="9" type="ORF">LCGC14_2309990</name>
</gene>
<feature type="domain" description="GCVT N-terminal" evidence="7">
    <location>
        <begin position="13"/>
        <end position="264"/>
    </location>
</feature>
<evidence type="ECO:0000256" key="6">
    <source>
        <dbReference type="ARBA" id="ARBA00047665"/>
    </source>
</evidence>
<dbReference type="Pfam" id="PF08669">
    <property type="entry name" value="GCV_T_C"/>
    <property type="match status" value="1"/>
</dbReference>